<keyword evidence="1" id="KW-1133">Transmembrane helix</keyword>
<dbReference type="InParanoid" id="W7XE98"/>
<keyword evidence="3" id="KW-1185">Reference proteome</keyword>
<dbReference type="Proteomes" id="UP000009168">
    <property type="component" value="Unassembled WGS sequence"/>
</dbReference>
<accession>W7XE98</accession>
<dbReference type="RefSeq" id="XP_012655206.1">
    <property type="nucleotide sequence ID" value="XM_012799752.1"/>
</dbReference>
<dbReference type="KEGG" id="tet:TTHERM_000313850"/>
<keyword evidence="1" id="KW-0472">Membrane</keyword>
<reference evidence="3" key="1">
    <citation type="journal article" date="2006" name="PLoS Biol.">
        <title>Macronuclear genome sequence of the ciliate Tetrahymena thermophila, a model eukaryote.</title>
        <authorList>
            <person name="Eisen J.A."/>
            <person name="Coyne R.S."/>
            <person name="Wu M."/>
            <person name="Wu D."/>
            <person name="Thiagarajan M."/>
            <person name="Wortman J.R."/>
            <person name="Badger J.H."/>
            <person name="Ren Q."/>
            <person name="Amedeo P."/>
            <person name="Jones K.M."/>
            <person name="Tallon L.J."/>
            <person name="Delcher A.L."/>
            <person name="Salzberg S.L."/>
            <person name="Silva J.C."/>
            <person name="Haas B.J."/>
            <person name="Majoros W.H."/>
            <person name="Farzad M."/>
            <person name="Carlton J.M."/>
            <person name="Smith R.K. Jr."/>
            <person name="Garg J."/>
            <person name="Pearlman R.E."/>
            <person name="Karrer K.M."/>
            <person name="Sun L."/>
            <person name="Manning G."/>
            <person name="Elde N.C."/>
            <person name="Turkewitz A.P."/>
            <person name="Asai D.J."/>
            <person name="Wilkes D.E."/>
            <person name="Wang Y."/>
            <person name="Cai H."/>
            <person name="Collins K."/>
            <person name="Stewart B.A."/>
            <person name="Lee S.R."/>
            <person name="Wilamowska K."/>
            <person name="Weinberg Z."/>
            <person name="Ruzzo W.L."/>
            <person name="Wloga D."/>
            <person name="Gaertig J."/>
            <person name="Frankel J."/>
            <person name="Tsao C.-C."/>
            <person name="Gorovsky M.A."/>
            <person name="Keeling P.J."/>
            <person name="Waller R.F."/>
            <person name="Patron N.J."/>
            <person name="Cherry J.M."/>
            <person name="Stover N.A."/>
            <person name="Krieger C.J."/>
            <person name="del Toro C."/>
            <person name="Ryder H.F."/>
            <person name="Williamson S.C."/>
            <person name="Barbeau R.A."/>
            <person name="Hamilton E.P."/>
            <person name="Orias E."/>
        </authorList>
    </citation>
    <scope>NUCLEOTIDE SEQUENCE [LARGE SCALE GENOMIC DNA]</scope>
    <source>
        <strain evidence="3">SB210</strain>
    </source>
</reference>
<dbReference type="GeneID" id="24438392"/>
<organism evidence="2 3">
    <name type="scientific">Tetrahymena thermophila (strain SB210)</name>
    <dbReference type="NCBI Taxonomy" id="312017"/>
    <lineage>
        <taxon>Eukaryota</taxon>
        <taxon>Sar</taxon>
        <taxon>Alveolata</taxon>
        <taxon>Ciliophora</taxon>
        <taxon>Intramacronucleata</taxon>
        <taxon>Oligohymenophorea</taxon>
        <taxon>Hymenostomatida</taxon>
        <taxon>Tetrahymenina</taxon>
        <taxon>Tetrahymenidae</taxon>
        <taxon>Tetrahymena</taxon>
    </lineage>
</organism>
<dbReference type="AlphaFoldDB" id="W7XE98"/>
<sequence>MTVPGWCRGKHSSRPAADLGSIPSLGIIIFQLTIYNFDFYVNNFFSKIKTL</sequence>
<feature type="transmembrane region" description="Helical" evidence="1">
    <location>
        <begin position="20"/>
        <end position="41"/>
    </location>
</feature>
<evidence type="ECO:0000256" key="1">
    <source>
        <dbReference type="SAM" id="Phobius"/>
    </source>
</evidence>
<dbReference type="EMBL" id="GG662498">
    <property type="protein sequence ID" value="EWS72266.1"/>
    <property type="molecule type" value="Genomic_DNA"/>
</dbReference>
<gene>
    <name evidence="2" type="ORF">TTHERM_000313850</name>
</gene>
<name>W7XE98_TETTS</name>
<proteinExistence type="predicted"/>
<evidence type="ECO:0000313" key="2">
    <source>
        <dbReference type="EMBL" id="EWS72266.1"/>
    </source>
</evidence>
<protein>
    <submittedName>
        <fullName evidence="2">Peptidyl-tRNA hydrolase, putative</fullName>
    </submittedName>
</protein>
<dbReference type="GO" id="GO:0016787">
    <property type="term" value="F:hydrolase activity"/>
    <property type="evidence" value="ECO:0007669"/>
    <property type="project" value="UniProtKB-KW"/>
</dbReference>
<evidence type="ECO:0000313" key="3">
    <source>
        <dbReference type="Proteomes" id="UP000009168"/>
    </source>
</evidence>
<keyword evidence="2" id="KW-0378">Hydrolase</keyword>
<keyword evidence="1" id="KW-0812">Transmembrane</keyword>